<gene>
    <name evidence="1" type="ORF">CLUMA_CG019311</name>
</gene>
<keyword evidence="2" id="KW-1185">Reference proteome</keyword>
<accession>A0A1J1J2V4</accession>
<reference evidence="1 2" key="1">
    <citation type="submission" date="2015-04" db="EMBL/GenBank/DDBJ databases">
        <authorList>
            <person name="Syromyatnikov M.Y."/>
            <person name="Popov V.N."/>
        </authorList>
    </citation>
    <scope>NUCLEOTIDE SEQUENCE [LARGE SCALE GENOMIC DNA]</scope>
</reference>
<dbReference type="EMBL" id="CVRI01000066">
    <property type="protein sequence ID" value="CRL06116.1"/>
    <property type="molecule type" value="Genomic_DNA"/>
</dbReference>
<dbReference type="Proteomes" id="UP000183832">
    <property type="component" value="Unassembled WGS sequence"/>
</dbReference>
<organism evidence="1 2">
    <name type="scientific">Clunio marinus</name>
    <dbReference type="NCBI Taxonomy" id="568069"/>
    <lineage>
        <taxon>Eukaryota</taxon>
        <taxon>Metazoa</taxon>
        <taxon>Ecdysozoa</taxon>
        <taxon>Arthropoda</taxon>
        <taxon>Hexapoda</taxon>
        <taxon>Insecta</taxon>
        <taxon>Pterygota</taxon>
        <taxon>Neoptera</taxon>
        <taxon>Endopterygota</taxon>
        <taxon>Diptera</taxon>
        <taxon>Nematocera</taxon>
        <taxon>Chironomoidea</taxon>
        <taxon>Chironomidae</taxon>
        <taxon>Clunio</taxon>
    </lineage>
</organism>
<sequence>MKKLQQLGNFSVTKQIYFTLMSWNNEISAFLFLIPFGCGVNVKRKHQHQLHIKHHILLQNNICRNHLLMILSCASHYNLSTPSIHSLEIQSHEKHIFIQEALHRNNSSVKESYKKLEIMEMEEET</sequence>
<protein>
    <submittedName>
        <fullName evidence="1">CLUMA_CG019311, isoform A</fullName>
    </submittedName>
</protein>
<name>A0A1J1J2V4_9DIPT</name>
<evidence type="ECO:0000313" key="2">
    <source>
        <dbReference type="Proteomes" id="UP000183832"/>
    </source>
</evidence>
<evidence type="ECO:0000313" key="1">
    <source>
        <dbReference type="EMBL" id="CRL06116.1"/>
    </source>
</evidence>
<proteinExistence type="predicted"/>
<dbReference type="AlphaFoldDB" id="A0A1J1J2V4"/>